<keyword evidence="6 13" id="KW-0808">Transferase</keyword>
<keyword evidence="11 13" id="KW-0012">Acyltransferase</keyword>
<evidence type="ECO:0000256" key="6">
    <source>
        <dbReference type="ARBA" id="ARBA00022679"/>
    </source>
</evidence>
<keyword evidence="10 13" id="KW-0472">Membrane</keyword>
<evidence type="ECO:0000256" key="11">
    <source>
        <dbReference type="ARBA" id="ARBA00023315"/>
    </source>
</evidence>
<keyword evidence="9 14" id="KW-1133">Transmembrane helix</keyword>
<dbReference type="AlphaFoldDB" id="A0A7C9REK6"/>
<dbReference type="InterPro" id="IPR004299">
    <property type="entry name" value="MBOAT_fam"/>
</dbReference>
<dbReference type="PANTHER" id="PTHR13285:SF23">
    <property type="entry name" value="TEICHOIC ACID D-ALANYLTRANSFERASE"/>
    <property type="match status" value="1"/>
</dbReference>
<protein>
    <recommendedName>
        <fullName evidence="4">Probable alginate O-acetylase AlgI</fullName>
    </recommendedName>
    <alternativeName>
        <fullName evidence="12">Alginate biosynthesis protein AlgI</fullName>
    </alternativeName>
</protein>
<comment type="subcellular location">
    <subcellularLocation>
        <location evidence="1">Cell membrane</location>
        <topology evidence="1">Multi-pass membrane protein</topology>
    </subcellularLocation>
</comment>
<evidence type="ECO:0000256" key="14">
    <source>
        <dbReference type="SAM" id="Phobius"/>
    </source>
</evidence>
<comment type="pathway">
    <text evidence="2">Glycan biosynthesis; alginate biosynthesis.</text>
</comment>
<sequence length="470" mass="52901">MLFYEPLFLTIFPALYAFYLLLTGASAKKWTLLIASTLFYIWGEPAFVLVLFLSTAIDYALSFHINEGNPARTRKLALAAGIAANLGLLIFYKYADFLATNINLILAPFSAGRIPLLHIALPIGVSFVVFEKITYLVDTYRGVSKPADRFSDYCLFVLFFPKLLAGPILKYHEMRDAIAYPPPVVWTDFQEGFLRFARGLGRKLFIADPLGSFATQVFAADPSTLSPGMAWLGLACFTIQIYFDFAGYSDMAIGLARMFGIPLRENFNSPYASRSITEFWQRWHISLTTWIRDYLYIPLGGNREGEARTYLNLWICFLLSGLWHGASWNFVLWGAYNGLFLTLDRMFLRRLLDRCGAFIATAVTLLIVMIGWAIFRSESPAHLGPFLAALFGSSSAHTAISIPAEVPFTLALGVIISLFPATMLFEPLRNAHRTHGWLRLVTAVALVMLYVFAIARSVTVPFQPFIYFRF</sequence>
<dbReference type="EMBL" id="JAAMRR010000343">
    <property type="protein sequence ID" value="NGX94900.1"/>
    <property type="molecule type" value="Genomic_DNA"/>
</dbReference>
<feature type="transmembrane region" description="Helical" evidence="14">
    <location>
        <begin position="437"/>
        <end position="455"/>
    </location>
</feature>
<keyword evidence="5 13" id="KW-1003">Cell membrane</keyword>
<keyword evidence="7 14" id="KW-0812">Transmembrane</keyword>
<evidence type="ECO:0000256" key="10">
    <source>
        <dbReference type="ARBA" id="ARBA00023136"/>
    </source>
</evidence>
<dbReference type="InterPro" id="IPR051085">
    <property type="entry name" value="MB_O-acyltransferase"/>
</dbReference>
<evidence type="ECO:0000256" key="4">
    <source>
        <dbReference type="ARBA" id="ARBA00016084"/>
    </source>
</evidence>
<evidence type="ECO:0000313" key="15">
    <source>
        <dbReference type="EMBL" id="NGX94900.1"/>
    </source>
</evidence>
<dbReference type="InterPro" id="IPR028362">
    <property type="entry name" value="AlgI"/>
</dbReference>
<feature type="transmembrane region" description="Helical" evidence="14">
    <location>
        <begin position="37"/>
        <end position="64"/>
    </location>
</feature>
<feature type="transmembrane region" description="Helical" evidence="14">
    <location>
        <begin position="228"/>
        <end position="248"/>
    </location>
</feature>
<dbReference type="Proteomes" id="UP000480266">
    <property type="component" value="Unassembled WGS sequence"/>
</dbReference>
<proteinExistence type="inferred from homology"/>
<evidence type="ECO:0000256" key="12">
    <source>
        <dbReference type="ARBA" id="ARBA00031030"/>
    </source>
</evidence>
<feature type="transmembrane region" description="Helical" evidence="14">
    <location>
        <begin position="356"/>
        <end position="375"/>
    </location>
</feature>
<dbReference type="GO" id="GO:0005886">
    <property type="term" value="C:plasma membrane"/>
    <property type="evidence" value="ECO:0007669"/>
    <property type="project" value="UniProtKB-SubCell"/>
</dbReference>
<feature type="transmembrane region" description="Helical" evidence="14">
    <location>
        <begin position="150"/>
        <end position="169"/>
    </location>
</feature>
<feature type="transmembrane region" description="Helical" evidence="14">
    <location>
        <begin position="311"/>
        <end position="336"/>
    </location>
</feature>
<reference evidence="15" key="1">
    <citation type="submission" date="2020-02" db="EMBL/GenBank/DDBJ databases">
        <title>Draft genome sequence of Candidatus Afipia apatlaquensis IBT-C3, a potential strain for decolorization of textile dyes.</title>
        <authorList>
            <person name="Sanchez-Reyes A."/>
            <person name="Breton-Deval L."/>
            <person name="Mangelson H."/>
            <person name="Sanchez-Flores A."/>
        </authorList>
    </citation>
    <scope>NUCLEOTIDE SEQUENCE [LARGE SCALE GENOMIC DNA]</scope>
    <source>
        <strain evidence="15">IBT-C3</strain>
    </source>
</reference>
<dbReference type="InterPro" id="IPR024194">
    <property type="entry name" value="Ac/AlaTfrase_AlgI/DltB"/>
</dbReference>
<evidence type="ECO:0000256" key="5">
    <source>
        <dbReference type="ARBA" id="ARBA00022475"/>
    </source>
</evidence>
<evidence type="ECO:0000256" key="9">
    <source>
        <dbReference type="ARBA" id="ARBA00022989"/>
    </source>
</evidence>
<dbReference type="PIRSF" id="PIRSF016636">
    <property type="entry name" value="AlgI_DltB"/>
    <property type="match status" value="1"/>
</dbReference>
<feature type="transmembrane region" description="Helical" evidence="14">
    <location>
        <begin position="382"/>
        <end position="400"/>
    </location>
</feature>
<dbReference type="GO" id="GO:0016746">
    <property type="term" value="F:acyltransferase activity"/>
    <property type="evidence" value="ECO:0007669"/>
    <property type="project" value="UniProtKB-KW"/>
</dbReference>
<evidence type="ECO:0000256" key="13">
    <source>
        <dbReference type="PIRNR" id="PIRNR016636"/>
    </source>
</evidence>
<feature type="transmembrane region" description="Helical" evidence="14">
    <location>
        <begin position="406"/>
        <end position="425"/>
    </location>
</feature>
<comment type="similarity">
    <text evidence="3 13">Belongs to the membrane-bound acyltransferase family.</text>
</comment>
<feature type="transmembrane region" description="Helical" evidence="14">
    <location>
        <begin position="115"/>
        <end position="138"/>
    </location>
</feature>
<evidence type="ECO:0000256" key="8">
    <source>
        <dbReference type="ARBA" id="ARBA00022841"/>
    </source>
</evidence>
<organism evidence="15 16">
    <name type="scientific">Candidatus Afipia apatlaquensis</name>
    <dbReference type="NCBI Taxonomy" id="2712852"/>
    <lineage>
        <taxon>Bacteria</taxon>
        <taxon>Pseudomonadati</taxon>
        <taxon>Pseudomonadota</taxon>
        <taxon>Alphaproteobacteria</taxon>
        <taxon>Hyphomicrobiales</taxon>
        <taxon>Nitrobacteraceae</taxon>
        <taxon>Afipia</taxon>
    </lineage>
</organism>
<accession>A0A7C9REK6</accession>
<dbReference type="PANTHER" id="PTHR13285">
    <property type="entry name" value="ACYLTRANSFERASE"/>
    <property type="match status" value="1"/>
</dbReference>
<evidence type="ECO:0000313" key="16">
    <source>
        <dbReference type="Proteomes" id="UP000480266"/>
    </source>
</evidence>
<evidence type="ECO:0000256" key="3">
    <source>
        <dbReference type="ARBA" id="ARBA00010323"/>
    </source>
</evidence>
<gene>
    <name evidence="15" type="ORF">G4V63_06600</name>
</gene>
<keyword evidence="16" id="KW-1185">Reference proteome</keyword>
<evidence type="ECO:0000256" key="2">
    <source>
        <dbReference type="ARBA" id="ARBA00005182"/>
    </source>
</evidence>
<keyword evidence="8" id="KW-0016">Alginate biosynthesis</keyword>
<evidence type="ECO:0000256" key="1">
    <source>
        <dbReference type="ARBA" id="ARBA00004651"/>
    </source>
</evidence>
<dbReference type="PIRSF" id="PIRSF500217">
    <property type="entry name" value="AlgI"/>
    <property type="match status" value="1"/>
</dbReference>
<name>A0A7C9REK6_9BRAD</name>
<comment type="caution">
    <text evidence="15">The sequence shown here is derived from an EMBL/GenBank/DDBJ whole genome shotgun (WGS) entry which is preliminary data.</text>
</comment>
<dbReference type="GO" id="GO:0042121">
    <property type="term" value="P:alginic acid biosynthetic process"/>
    <property type="evidence" value="ECO:0007669"/>
    <property type="project" value="UniProtKB-KW"/>
</dbReference>
<evidence type="ECO:0000256" key="7">
    <source>
        <dbReference type="ARBA" id="ARBA00022692"/>
    </source>
</evidence>
<feature type="transmembrane region" description="Helical" evidence="14">
    <location>
        <begin position="76"/>
        <end position="95"/>
    </location>
</feature>
<dbReference type="Pfam" id="PF03062">
    <property type="entry name" value="MBOAT"/>
    <property type="match status" value="1"/>
</dbReference>